<evidence type="ECO:0000313" key="2">
    <source>
        <dbReference type="EMBL" id="KAE9538863.1"/>
    </source>
</evidence>
<evidence type="ECO:0000256" key="1">
    <source>
        <dbReference type="SAM" id="Phobius"/>
    </source>
</evidence>
<comment type="caution">
    <text evidence="2">The sequence shown here is derived from an EMBL/GenBank/DDBJ whole genome shotgun (WGS) entry which is preliminary data.</text>
</comment>
<keyword evidence="1" id="KW-0472">Membrane</keyword>
<accession>A0A6G0TWD8</accession>
<protein>
    <submittedName>
        <fullName evidence="2">Uncharacterized protein</fullName>
    </submittedName>
</protein>
<sequence length="195" mass="22474">MTGRPQSVLKRVNGAVIMKSPDGNGYRCRVVDIVQQESISIFKHCNQNDNLNEETVLKYVVQNSRFINSILWSALVDPVFMYSDLKKNFLDRFLDMCRKKNTKTGIKTWTTIYLDYIVYFDLIASDVLSSIMIIVILGLAIPKNYILLYNLTDYNLPTFLFYSCHLPTCLIDLNLITGLHVYSFIYDSRLTITNG</sequence>
<gene>
    <name evidence="2" type="ORF">AGLY_005445</name>
</gene>
<keyword evidence="1" id="KW-1133">Transmembrane helix</keyword>
<dbReference type="EMBL" id="VYZN01000015">
    <property type="protein sequence ID" value="KAE9538863.1"/>
    <property type="molecule type" value="Genomic_DNA"/>
</dbReference>
<keyword evidence="3" id="KW-1185">Reference proteome</keyword>
<keyword evidence="1" id="KW-0812">Transmembrane</keyword>
<name>A0A6G0TWD8_APHGL</name>
<evidence type="ECO:0000313" key="3">
    <source>
        <dbReference type="Proteomes" id="UP000475862"/>
    </source>
</evidence>
<feature type="transmembrane region" description="Helical" evidence="1">
    <location>
        <begin position="116"/>
        <end position="139"/>
    </location>
</feature>
<organism evidence="2 3">
    <name type="scientific">Aphis glycines</name>
    <name type="common">Soybean aphid</name>
    <dbReference type="NCBI Taxonomy" id="307491"/>
    <lineage>
        <taxon>Eukaryota</taxon>
        <taxon>Metazoa</taxon>
        <taxon>Ecdysozoa</taxon>
        <taxon>Arthropoda</taxon>
        <taxon>Hexapoda</taxon>
        <taxon>Insecta</taxon>
        <taxon>Pterygota</taxon>
        <taxon>Neoptera</taxon>
        <taxon>Paraneoptera</taxon>
        <taxon>Hemiptera</taxon>
        <taxon>Sternorrhyncha</taxon>
        <taxon>Aphidomorpha</taxon>
        <taxon>Aphidoidea</taxon>
        <taxon>Aphididae</taxon>
        <taxon>Aphidini</taxon>
        <taxon>Aphis</taxon>
        <taxon>Aphis</taxon>
    </lineage>
</organism>
<dbReference type="AlphaFoldDB" id="A0A6G0TWD8"/>
<proteinExistence type="predicted"/>
<reference evidence="2 3" key="1">
    <citation type="submission" date="2019-08" db="EMBL/GenBank/DDBJ databases">
        <title>The genome of the soybean aphid Biotype 1, its phylome, world population structure and adaptation to the North American continent.</title>
        <authorList>
            <person name="Giordano R."/>
            <person name="Donthu R.K."/>
            <person name="Hernandez A.G."/>
            <person name="Wright C.L."/>
            <person name="Zimin A.V."/>
        </authorList>
    </citation>
    <scope>NUCLEOTIDE SEQUENCE [LARGE SCALE GENOMIC DNA]</scope>
    <source>
        <tissue evidence="2">Whole aphids</tissue>
    </source>
</reference>
<dbReference type="Proteomes" id="UP000475862">
    <property type="component" value="Unassembled WGS sequence"/>
</dbReference>
<feature type="transmembrane region" description="Helical" evidence="1">
    <location>
        <begin position="159"/>
        <end position="182"/>
    </location>
</feature>